<evidence type="ECO:0000256" key="7">
    <source>
        <dbReference type="ARBA" id="ARBA00022989"/>
    </source>
</evidence>
<dbReference type="SMART" id="SM00365">
    <property type="entry name" value="LRR_SD22"/>
    <property type="match status" value="2"/>
</dbReference>
<protein>
    <recommendedName>
        <fullName evidence="13">TIR domain-containing protein</fullName>
    </recommendedName>
</protein>
<evidence type="ECO:0000256" key="12">
    <source>
        <dbReference type="SAM" id="Phobius"/>
    </source>
</evidence>
<dbReference type="GO" id="GO:0005886">
    <property type="term" value="C:plasma membrane"/>
    <property type="evidence" value="ECO:0007669"/>
    <property type="project" value="TreeGrafter"/>
</dbReference>
<name>A0A182XNF4_ANOQN</name>
<dbReference type="PRINTS" id="PR01537">
    <property type="entry name" value="INTRLKN1R1F"/>
</dbReference>
<keyword evidence="15" id="KW-1185">Reference proteome</keyword>
<evidence type="ECO:0000313" key="15">
    <source>
        <dbReference type="Proteomes" id="UP000076407"/>
    </source>
</evidence>
<feature type="domain" description="TIR" evidence="13">
    <location>
        <begin position="384"/>
        <end position="520"/>
    </location>
</feature>
<dbReference type="PROSITE" id="PS51450">
    <property type="entry name" value="LRR"/>
    <property type="match status" value="2"/>
</dbReference>
<dbReference type="PANTHER" id="PTHR24365:SF541">
    <property type="entry name" value="PROTEIN TOLL-RELATED"/>
    <property type="match status" value="1"/>
</dbReference>
<evidence type="ECO:0000256" key="5">
    <source>
        <dbReference type="ARBA" id="ARBA00022729"/>
    </source>
</evidence>
<dbReference type="InterPro" id="IPR032675">
    <property type="entry name" value="LRR_dom_sf"/>
</dbReference>
<feature type="compositionally biased region" description="Polar residues" evidence="11">
    <location>
        <begin position="531"/>
        <end position="544"/>
    </location>
</feature>
<dbReference type="InterPro" id="IPR000157">
    <property type="entry name" value="TIR_dom"/>
</dbReference>
<evidence type="ECO:0000256" key="6">
    <source>
        <dbReference type="ARBA" id="ARBA00022737"/>
    </source>
</evidence>
<dbReference type="GO" id="GO:0045087">
    <property type="term" value="P:innate immune response"/>
    <property type="evidence" value="ECO:0007669"/>
    <property type="project" value="TreeGrafter"/>
</dbReference>
<dbReference type="VEuPathDB" id="VectorBase:AQUA011404"/>
<keyword evidence="3" id="KW-0433">Leucine-rich repeat</keyword>
<keyword evidence="9" id="KW-0675">Receptor</keyword>
<comment type="similarity">
    <text evidence="2">Belongs to the Toll-like receptor family.</text>
</comment>
<dbReference type="Proteomes" id="UP000076407">
    <property type="component" value="Unassembled WGS sequence"/>
</dbReference>
<dbReference type="SMART" id="SM00369">
    <property type="entry name" value="LRR_TYP"/>
    <property type="match status" value="3"/>
</dbReference>
<organism evidence="14 15">
    <name type="scientific">Anopheles quadriannulatus</name>
    <name type="common">Mosquito</name>
    <dbReference type="NCBI Taxonomy" id="34691"/>
    <lineage>
        <taxon>Eukaryota</taxon>
        <taxon>Metazoa</taxon>
        <taxon>Ecdysozoa</taxon>
        <taxon>Arthropoda</taxon>
        <taxon>Hexapoda</taxon>
        <taxon>Insecta</taxon>
        <taxon>Pterygota</taxon>
        <taxon>Neoptera</taxon>
        <taxon>Endopterygota</taxon>
        <taxon>Diptera</taxon>
        <taxon>Nematocera</taxon>
        <taxon>Culicoidea</taxon>
        <taxon>Culicidae</taxon>
        <taxon>Anophelinae</taxon>
        <taxon>Anopheles</taxon>
    </lineage>
</organism>
<evidence type="ECO:0000256" key="2">
    <source>
        <dbReference type="ARBA" id="ARBA00009634"/>
    </source>
</evidence>
<dbReference type="EnsemblMetazoa" id="AQUA011404-RA">
    <property type="protein sequence ID" value="AQUA011404-PA"/>
    <property type="gene ID" value="AQUA011404"/>
</dbReference>
<reference evidence="14" key="1">
    <citation type="submission" date="2020-05" db="UniProtKB">
        <authorList>
            <consortium name="EnsemblMetazoa"/>
        </authorList>
    </citation>
    <scope>IDENTIFICATION</scope>
    <source>
        <strain evidence="14">SANGQUA</strain>
    </source>
</reference>
<proteinExistence type="inferred from homology"/>
<dbReference type="InterPro" id="IPR001611">
    <property type="entry name" value="Leu-rich_rpt"/>
</dbReference>
<dbReference type="Gene3D" id="3.40.50.10140">
    <property type="entry name" value="Toll/interleukin-1 receptor homology (TIR) domain"/>
    <property type="match status" value="1"/>
</dbReference>
<evidence type="ECO:0000256" key="11">
    <source>
        <dbReference type="SAM" id="MobiDB-lite"/>
    </source>
</evidence>
<evidence type="ECO:0000256" key="3">
    <source>
        <dbReference type="ARBA" id="ARBA00022614"/>
    </source>
</evidence>
<evidence type="ECO:0000256" key="4">
    <source>
        <dbReference type="ARBA" id="ARBA00022692"/>
    </source>
</evidence>
<keyword evidence="8 12" id="KW-0472">Membrane</keyword>
<sequence>MNSTSWTVLSILNNVEDLNLSHNLIVNIFDHFKKFMRNLTSLDLSHNLITHVSNIDFPFLSTNIEKVNLESNKITHPSFIFIDSRNSTITDNKKIFPREILLANNTLTCDCTSYSLVTHFRTHLNAPIKGFQCAQPPALFGLQLQDLHPEDLLCEIDVTFDFCPIECKCYKRAVDQSTIVNCTAANLTRVPVIKSPSIINCTFIELHLEQNMLQDLSNAGDGWNTVRRLNIANNSFTTLSGDSLPEQLEVLDVSGNQLTEVDAALLLKLNHTALRNISLSANPWDCHCENPLLAFAVDNAARITDFSTLQCSDGQPINSATLNELCAWTTTLSFYISSAVSLLLIVCLLAIWLYMKYSLEIKVWLFKYNLLQWLVTEEQIDMDKQYDAFISYSHKDEAFVTDHLLPRLESEELNFKICWHVRDFMPGEMIASQITKAVEDSRRTIIILSLNYLESVWGQMEFNTAYLQSLEDKRNRVIPIIYQDIGDIDQLDPELQAYLKTNTYVRWDDPWFWDKLHYAMPRKRHPKHEQPTCNISMSSLNKKN</sequence>
<evidence type="ECO:0000256" key="1">
    <source>
        <dbReference type="ARBA" id="ARBA00004167"/>
    </source>
</evidence>
<dbReference type="InterPro" id="IPR003591">
    <property type="entry name" value="Leu-rich_rpt_typical-subtyp"/>
</dbReference>
<dbReference type="SMART" id="SM00255">
    <property type="entry name" value="TIR"/>
    <property type="match status" value="1"/>
</dbReference>
<evidence type="ECO:0000256" key="8">
    <source>
        <dbReference type="ARBA" id="ARBA00023136"/>
    </source>
</evidence>
<dbReference type="Pfam" id="PF13855">
    <property type="entry name" value="LRR_8"/>
    <property type="match status" value="1"/>
</dbReference>
<dbReference type="FunFam" id="3.80.10.10:FF:000391">
    <property type="entry name" value="Protein toll"/>
    <property type="match status" value="1"/>
</dbReference>
<evidence type="ECO:0000256" key="9">
    <source>
        <dbReference type="ARBA" id="ARBA00023170"/>
    </source>
</evidence>
<keyword evidence="4 12" id="KW-0812">Transmembrane</keyword>
<evidence type="ECO:0000313" key="14">
    <source>
        <dbReference type="EnsemblMetazoa" id="AQUA011404-PA"/>
    </source>
</evidence>
<dbReference type="FunFam" id="3.40.50.10140:FF:000020">
    <property type="entry name" value="Blast:Protein toll"/>
    <property type="match status" value="1"/>
</dbReference>
<dbReference type="FunFam" id="3.80.10.10:FF:000768">
    <property type="entry name" value="Toll-like protein"/>
    <property type="match status" value="1"/>
</dbReference>
<keyword evidence="6" id="KW-0677">Repeat</keyword>
<dbReference type="PANTHER" id="PTHR24365">
    <property type="entry name" value="TOLL-LIKE RECEPTOR"/>
    <property type="match status" value="1"/>
</dbReference>
<dbReference type="STRING" id="34691.A0A182XNF4"/>
<evidence type="ECO:0000256" key="10">
    <source>
        <dbReference type="ARBA" id="ARBA00023180"/>
    </source>
</evidence>
<dbReference type="AlphaFoldDB" id="A0A182XNF4"/>
<dbReference type="InterPro" id="IPR035897">
    <property type="entry name" value="Toll_tir_struct_dom_sf"/>
</dbReference>
<keyword evidence="7 12" id="KW-1133">Transmembrane helix</keyword>
<dbReference type="SUPFAM" id="SSF52200">
    <property type="entry name" value="Toll/Interleukin receptor TIR domain"/>
    <property type="match status" value="1"/>
</dbReference>
<dbReference type="Gene3D" id="3.80.10.10">
    <property type="entry name" value="Ribonuclease Inhibitor"/>
    <property type="match status" value="2"/>
</dbReference>
<comment type="subcellular location">
    <subcellularLocation>
        <location evidence="1">Membrane</location>
        <topology evidence="1">Single-pass membrane protein</topology>
    </subcellularLocation>
</comment>
<dbReference type="Pfam" id="PF13676">
    <property type="entry name" value="TIR_2"/>
    <property type="match status" value="1"/>
</dbReference>
<evidence type="ECO:0000259" key="13">
    <source>
        <dbReference type="PROSITE" id="PS50104"/>
    </source>
</evidence>
<dbReference type="GO" id="GO:0038023">
    <property type="term" value="F:signaling receptor activity"/>
    <property type="evidence" value="ECO:0007669"/>
    <property type="project" value="TreeGrafter"/>
</dbReference>
<feature type="transmembrane region" description="Helical" evidence="12">
    <location>
        <begin position="332"/>
        <end position="355"/>
    </location>
</feature>
<dbReference type="SUPFAM" id="SSF52058">
    <property type="entry name" value="L domain-like"/>
    <property type="match status" value="1"/>
</dbReference>
<keyword evidence="10" id="KW-0325">Glycoprotein</keyword>
<keyword evidence="5" id="KW-0732">Signal</keyword>
<accession>A0A182XNF4</accession>
<dbReference type="PROSITE" id="PS50104">
    <property type="entry name" value="TIR"/>
    <property type="match status" value="1"/>
</dbReference>
<dbReference type="GO" id="GO:0007165">
    <property type="term" value="P:signal transduction"/>
    <property type="evidence" value="ECO:0007669"/>
    <property type="project" value="InterPro"/>
</dbReference>
<feature type="region of interest" description="Disordered" evidence="11">
    <location>
        <begin position="525"/>
        <end position="544"/>
    </location>
</feature>